<accession>A0A2A9ET85</accession>
<evidence type="ECO:0000313" key="6">
    <source>
        <dbReference type="EMBL" id="PFG41379.1"/>
    </source>
</evidence>
<evidence type="ECO:0000256" key="4">
    <source>
        <dbReference type="PROSITE-ProRule" id="PRU00335"/>
    </source>
</evidence>
<feature type="DNA-binding region" description="H-T-H motif" evidence="4">
    <location>
        <begin position="38"/>
        <end position="57"/>
    </location>
</feature>
<dbReference type="SUPFAM" id="SSF48498">
    <property type="entry name" value="Tetracyclin repressor-like, C-terminal domain"/>
    <property type="match status" value="1"/>
</dbReference>
<dbReference type="Pfam" id="PF00440">
    <property type="entry name" value="TetR_N"/>
    <property type="match status" value="1"/>
</dbReference>
<evidence type="ECO:0000256" key="1">
    <source>
        <dbReference type="ARBA" id="ARBA00023015"/>
    </source>
</evidence>
<evidence type="ECO:0000313" key="7">
    <source>
        <dbReference type="Proteomes" id="UP000224130"/>
    </source>
</evidence>
<name>A0A2A9ET85_9MICO</name>
<dbReference type="RefSeq" id="WP_170023463.1">
    <property type="nucleotide sequence ID" value="NZ_PDJJ01000001.1"/>
</dbReference>
<reference evidence="6 7" key="1">
    <citation type="submission" date="2017-10" db="EMBL/GenBank/DDBJ databases">
        <title>Sequencing the genomes of 1000 actinobacteria strains.</title>
        <authorList>
            <person name="Klenk H.-P."/>
        </authorList>
    </citation>
    <scope>NUCLEOTIDE SEQUENCE [LARGE SCALE GENOMIC DNA]</scope>
    <source>
        <strain evidence="6 7">DSM 21863</strain>
    </source>
</reference>
<dbReference type="GO" id="GO:0000976">
    <property type="term" value="F:transcription cis-regulatory region binding"/>
    <property type="evidence" value="ECO:0007669"/>
    <property type="project" value="TreeGrafter"/>
</dbReference>
<feature type="domain" description="HTH tetR-type" evidence="5">
    <location>
        <begin position="15"/>
        <end position="75"/>
    </location>
</feature>
<keyword evidence="1" id="KW-0805">Transcription regulation</keyword>
<proteinExistence type="predicted"/>
<organism evidence="6 7">
    <name type="scientific">Isoptericola jiangsuensis</name>
    <dbReference type="NCBI Taxonomy" id="548579"/>
    <lineage>
        <taxon>Bacteria</taxon>
        <taxon>Bacillati</taxon>
        <taxon>Actinomycetota</taxon>
        <taxon>Actinomycetes</taxon>
        <taxon>Micrococcales</taxon>
        <taxon>Promicromonosporaceae</taxon>
        <taxon>Isoptericola</taxon>
    </lineage>
</organism>
<keyword evidence="7" id="KW-1185">Reference proteome</keyword>
<dbReference type="PANTHER" id="PTHR30055">
    <property type="entry name" value="HTH-TYPE TRANSCRIPTIONAL REGULATOR RUTR"/>
    <property type="match status" value="1"/>
</dbReference>
<dbReference type="InterPro" id="IPR050109">
    <property type="entry name" value="HTH-type_TetR-like_transc_reg"/>
</dbReference>
<keyword evidence="2 4" id="KW-0238">DNA-binding</keyword>
<dbReference type="GO" id="GO:0003700">
    <property type="term" value="F:DNA-binding transcription factor activity"/>
    <property type="evidence" value="ECO:0007669"/>
    <property type="project" value="TreeGrafter"/>
</dbReference>
<dbReference type="EMBL" id="PDJJ01000001">
    <property type="protein sequence ID" value="PFG41379.1"/>
    <property type="molecule type" value="Genomic_DNA"/>
</dbReference>
<dbReference type="PANTHER" id="PTHR30055:SF234">
    <property type="entry name" value="HTH-TYPE TRANSCRIPTIONAL REGULATOR BETI"/>
    <property type="match status" value="1"/>
</dbReference>
<dbReference type="Proteomes" id="UP000224130">
    <property type="component" value="Unassembled WGS sequence"/>
</dbReference>
<dbReference type="InterPro" id="IPR036271">
    <property type="entry name" value="Tet_transcr_reg_TetR-rel_C_sf"/>
</dbReference>
<evidence type="ECO:0000256" key="3">
    <source>
        <dbReference type="ARBA" id="ARBA00023163"/>
    </source>
</evidence>
<keyword evidence="3" id="KW-0804">Transcription</keyword>
<dbReference type="InterPro" id="IPR001647">
    <property type="entry name" value="HTH_TetR"/>
</dbReference>
<protein>
    <submittedName>
        <fullName evidence="6">TetR family transcriptional regulator</fullName>
    </submittedName>
</protein>
<sequence>MPRLTSGSTISEHRAHVESNLLDAFETVLADVGWDALTLRDVAVQAGVSRTVVYNYFRDRASMLIAWTGREMDQFLDLCERELAPAKGPVRRLELLVSLVLAEYACQRGPALEIHGVLSPADKAALMDHVEPLRDLVTHILRTGHDVGVMDCPDVDMAAQVVLAALESQRDALHQGGRLDDAAERLWPLVQRIIGVMS</sequence>
<dbReference type="AlphaFoldDB" id="A0A2A9ET85"/>
<evidence type="ECO:0000259" key="5">
    <source>
        <dbReference type="PROSITE" id="PS50977"/>
    </source>
</evidence>
<dbReference type="PRINTS" id="PR00455">
    <property type="entry name" value="HTHTETR"/>
</dbReference>
<dbReference type="Gene3D" id="1.10.357.10">
    <property type="entry name" value="Tetracycline Repressor, domain 2"/>
    <property type="match status" value="1"/>
</dbReference>
<comment type="caution">
    <text evidence="6">The sequence shown here is derived from an EMBL/GenBank/DDBJ whole genome shotgun (WGS) entry which is preliminary data.</text>
</comment>
<dbReference type="Gene3D" id="1.10.10.60">
    <property type="entry name" value="Homeodomain-like"/>
    <property type="match status" value="1"/>
</dbReference>
<gene>
    <name evidence="6" type="ORF">ATJ88_0014</name>
</gene>
<dbReference type="InterPro" id="IPR009057">
    <property type="entry name" value="Homeodomain-like_sf"/>
</dbReference>
<evidence type="ECO:0000256" key="2">
    <source>
        <dbReference type="ARBA" id="ARBA00023125"/>
    </source>
</evidence>
<dbReference type="SUPFAM" id="SSF46689">
    <property type="entry name" value="Homeodomain-like"/>
    <property type="match status" value="1"/>
</dbReference>
<dbReference type="PROSITE" id="PS50977">
    <property type="entry name" value="HTH_TETR_2"/>
    <property type="match status" value="1"/>
</dbReference>